<evidence type="ECO:0000313" key="2">
    <source>
        <dbReference type="EMBL" id="MET2832143.1"/>
    </source>
</evidence>
<protein>
    <recommendedName>
        <fullName evidence="4">DUF768 domain-containing protein</fullName>
    </recommendedName>
</protein>
<evidence type="ECO:0000313" key="3">
    <source>
        <dbReference type="Proteomes" id="UP001548832"/>
    </source>
</evidence>
<dbReference type="EMBL" id="JBEWSZ010000007">
    <property type="protein sequence ID" value="MET2832143.1"/>
    <property type="molecule type" value="Genomic_DNA"/>
</dbReference>
<keyword evidence="3" id="KW-1185">Reference proteome</keyword>
<sequence length="114" mass="12420">MTFNDSADSKQLSILATVVDDYCHQAGIAVGDPARERLGRQIIELFQSGMDQPDELLLALNHHYDEWLGEVGLPSSCADQAASLISGAAPSPADHPSMSPQRFPQRKTPQERGF</sequence>
<proteinExistence type="predicted"/>
<reference evidence="2 3" key="1">
    <citation type="submission" date="2024-06" db="EMBL/GenBank/DDBJ databases">
        <authorList>
            <person name="Kim D.-U."/>
        </authorList>
    </citation>
    <scope>NUCLEOTIDE SEQUENCE [LARGE SCALE GENOMIC DNA]</scope>
    <source>
        <strain evidence="2 3">KACC15460</strain>
    </source>
</reference>
<feature type="region of interest" description="Disordered" evidence="1">
    <location>
        <begin position="83"/>
        <end position="114"/>
    </location>
</feature>
<dbReference type="Proteomes" id="UP001548832">
    <property type="component" value="Unassembled WGS sequence"/>
</dbReference>
<organism evidence="2 3">
    <name type="scientific">Mesorhizobium shangrilense</name>
    <dbReference type="NCBI Taxonomy" id="460060"/>
    <lineage>
        <taxon>Bacteria</taxon>
        <taxon>Pseudomonadati</taxon>
        <taxon>Pseudomonadota</taxon>
        <taxon>Alphaproteobacteria</taxon>
        <taxon>Hyphomicrobiales</taxon>
        <taxon>Phyllobacteriaceae</taxon>
        <taxon>Mesorhizobium</taxon>
    </lineage>
</organism>
<accession>A0ABV2DQ69</accession>
<evidence type="ECO:0008006" key="4">
    <source>
        <dbReference type="Google" id="ProtNLM"/>
    </source>
</evidence>
<dbReference type="RefSeq" id="WP_354464368.1">
    <property type="nucleotide sequence ID" value="NZ_JBEWSZ010000007.1"/>
</dbReference>
<evidence type="ECO:0000256" key="1">
    <source>
        <dbReference type="SAM" id="MobiDB-lite"/>
    </source>
</evidence>
<comment type="caution">
    <text evidence="2">The sequence shown here is derived from an EMBL/GenBank/DDBJ whole genome shotgun (WGS) entry which is preliminary data.</text>
</comment>
<gene>
    <name evidence="2" type="ORF">ABVQ20_34875</name>
</gene>
<name>A0ABV2DQ69_9HYPH</name>